<feature type="domain" description="RNA polymerase sigma-70 region 2" evidence="5">
    <location>
        <begin position="13"/>
        <end position="78"/>
    </location>
</feature>
<evidence type="ECO:0000313" key="7">
    <source>
        <dbReference type="EMBL" id="SFP88112.1"/>
    </source>
</evidence>
<dbReference type="GO" id="GO:0016987">
    <property type="term" value="F:sigma factor activity"/>
    <property type="evidence" value="ECO:0007669"/>
    <property type="project" value="UniProtKB-KW"/>
</dbReference>
<sequence>METSRRLPSCSGRHAEAVWNHAYRLTGSWATAEDLTSTTFLTAWRRRGDFTLVRDSARPWLYAVVGNLARTHHRSERRFGRVLRHVAHADVEDAHADAVTERLSGEDRLHRVLAAVRRLPRAERQVTELCLLGDLSTADAAAALSVAESTVRAHISRARTRLRTMLEES</sequence>
<evidence type="ECO:0000256" key="1">
    <source>
        <dbReference type="ARBA" id="ARBA00010641"/>
    </source>
</evidence>
<organism evidence="7 8">
    <name type="scientific">Amycolatopsis arida</name>
    <dbReference type="NCBI Taxonomy" id="587909"/>
    <lineage>
        <taxon>Bacteria</taxon>
        <taxon>Bacillati</taxon>
        <taxon>Actinomycetota</taxon>
        <taxon>Actinomycetes</taxon>
        <taxon>Pseudonocardiales</taxon>
        <taxon>Pseudonocardiaceae</taxon>
        <taxon>Amycolatopsis</taxon>
    </lineage>
</organism>
<dbReference type="Pfam" id="PF04542">
    <property type="entry name" value="Sigma70_r2"/>
    <property type="match status" value="1"/>
</dbReference>
<dbReference type="GO" id="GO:0003677">
    <property type="term" value="F:DNA binding"/>
    <property type="evidence" value="ECO:0007669"/>
    <property type="project" value="InterPro"/>
</dbReference>
<gene>
    <name evidence="7" type="ORF">SAMN05421810_103717</name>
</gene>
<dbReference type="PANTHER" id="PTHR43133:SF25">
    <property type="entry name" value="RNA POLYMERASE SIGMA FACTOR RFAY-RELATED"/>
    <property type="match status" value="1"/>
</dbReference>
<keyword evidence="3" id="KW-0731">Sigma factor</keyword>
<keyword evidence="8" id="KW-1185">Reference proteome</keyword>
<dbReference type="InterPro" id="IPR039425">
    <property type="entry name" value="RNA_pol_sigma-70-like"/>
</dbReference>
<dbReference type="NCBIfam" id="TIGR02937">
    <property type="entry name" value="sigma70-ECF"/>
    <property type="match status" value="1"/>
</dbReference>
<evidence type="ECO:0000259" key="6">
    <source>
        <dbReference type="Pfam" id="PF08281"/>
    </source>
</evidence>
<reference evidence="8" key="1">
    <citation type="submission" date="2016-10" db="EMBL/GenBank/DDBJ databases">
        <authorList>
            <person name="Varghese N."/>
            <person name="Submissions S."/>
        </authorList>
    </citation>
    <scope>NUCLEOTIDE SEQUENCE [LARGE SCALE GENOMIC DNA]</scope>
    <source>
        <strain evidence="8">CGMCC 4.5579</strain>
    </source>
</reference>
<accession>A0A1I5TYH8</accession>
<dbReference type="InterPro" id="IPR013324">
    <property type="entry name" value="RNA_pol_sigma_r3/r4-like"/>
</dbReference>
<dbReference type="InterPro" id="IPR013325">
    <property type="entry name" value="RNA_pol_sigma_r2"/>
</dbReference>
<evidence type="ECO:0000256" key="2">
    <source>
        <dbReference type="ARBA" id="ARBA00023015"/>
    </source>
</evidence>
<evidence type="ECO:0000256" key="3">
    <source>
        <dbReference type="ARBA" id="ARBA00023082"/>
    </source>
</evidence>
<comment type="similarity">
    <text evidence="1">Belongs to the sigma-70 factor family. ECF subfamily.</text>
</comment>
<dbReference type="InterPro" id="IPR014284">
    <property type="entry name" value="RNA_pol_sigma-70_dom"/>
</dbReference>
<dbReference type="Gene3D" id="1.10.10.10">
    <property type="entry name" value="Winged helix-like DNA-binding domain superfamily/Winged helix DNA-binding domain"/>
    <property type="match status" value="1"/>
</dbReference>
<protein>
    <submittedName>
        <fullName evidence="7">RNA polymerase sigma-70 factor, ECF subfamily</fullName>
    </submittedName>
</protein>
<evidence type="ECO:0000259" key="5">
    <source>
        <dbReference type="Pfam" id="PF04542"/>
    </source>
</evidence>
<dbReference type="EMBL" id="FOWW01000003">
    <property type="protein sequence ID" value="SFP88112.1"/>
    <property type="molecule type" value="Genomic_DNA"/>
</dbReference>
<dbReference type="PANTHER" id="PTHR43133">
    <property type="entry name" value="RNA POLYMERASE ECF-TYPE SIGMA FACTO"/>
    <property type="match status" value="1"/>
</dbReference>
<dbReference type="SUPFAM" id="SSF88659">
    <property type="entry name" value="Sigma3 and sigma4 domains of RNA polymerase sigma factors"/>
    <property type="match status" value="1"/>
</dbReference>
<evidence type="ECO:0000256" key="4">
    <source>
        <dbReference type="ARBA" id="ARBA00023163"/>
    </source>
</evidence>
<dbReference type="Gene3D" id="1.10.1740.10">
    <property type="match status" value="1"/>
</dbReference>
<dbReference type="InterPro" id="IPR007627">
    <property type="entry name" value="RNA_pol_sigma70_r2"/>
</dbReference>
<feature type="domain" description="RNA polymerase sigma factor 70 region 4 type 2" evidence="6">
    <location>
        <begin position="110"/>
        <end position="162"/>
    </location>
</feature>
<dbReference type="GO" id="GO:0006352">
    <property type="term" value="P:DNA-templated transcription initiation"/>
    <property type="evidence" value="ECO:0007669"/>
    <property type="project" value="InterPro"/>
</dbReference>
<keyword evidence="4" id="KW-0804">Transcription</keyword>
<dbReference type="STRING" id="587909.SAMN05421810_103717"/>
<evidence type="ECO:0000313" key="8">
    <source>
        <dbReference type="Proteomes" id="UP000198727"/>
    </source>
</evidence>
<dbReference type="SUPFAM" id="SSF88946">
    <property type="entry name" value="Sigma2 domain of RNA polymerase sigma factors"/>
    <property type="match status" value="1"/>
</dbReference>
<dbReference type="AlphaFoldDB" id="A0A1I5TYH8"/>
<dbReference type="InterPro" id="IPR036388">
    <property type="entry name" value="WH-like_DNA-bd_sf"/>
</dbReference>
<keyword evidence="2" id="KW-0805">Transcription regulation</keyword>
<name>A0A1I5TYH8_9PSEU</name>
<dbReference type="InterPro" id="IPR013249">
    <property type="entry name" value="RNA_pol_sigma70_r4_t2"/>
</dbReference>
<proteinExistence type="inferred from homology"/>
<dbReference type="Proteomes" id="UP000198727">
    <property type="component" value="Unassembled WGS sequence"/>
</dbReference>
<dbReference type="Pfam" id="PF08281">
    <property type="entry name" value="Sigma70_r4_2"/>
    <property type="match status" value="1"/>
</dbReference>